<accession>A0A2W4WMG0</accession>
<feature type="domain" description="DUF4440" evidence="1">
    <location>
        <begin position="9"/>
        <end position="107"/>
    </location>
</feature>
<organism evidence="2 3">
    <name type="scientific">Phormidesmis priestleyi</name>
    <dbReference type="NCBI Taxonomy" id="268141"/>
    <lineage>
        <taxon>Bacteria</taxon>
        <taxon>Bacillati</taxon>
        <taxon>Cyanobacteriota</taxon>
        <taxon>Cyanophyceae</taxon>
        <taxon>Leptolyngbyales</taxon>
        <taxon>Leptolyngbyaceae</taxon>
        <taxon>Phormidesmis</taxon>
    </lineage>
</organism>
<dbReference type="AlphaFoldDB" id="A0A2W4WMG0"/>
<dbReference type="InterPro" id="IPR032710">
    <property type="entry name" value="NTF2-like_dom_sf"/>
</dbReference>
<proteinExistence type="predicted"/>
<name>A0A2W4WMG0_9CYAN</name>
<evidence type="ECO:0000313" key="2">
    <source>
        <dbReference type="EMBL" id="PZO46344.1"/>
    </source>
</evidence>
<sequence length="125" mass="13880">MNAHSELHIAGLEERLRQAMLASNVADLDTLIAPELLFTSHLGQLVGKQRDLDMHRARTLKLTELTPSDQRIHCHSEFSIVSVQMHLVGSYEDNLVDEQIRYTRVWAVSSAGLLQIVAGHASVVG</sequence>
<reference evidence="2 3" key="2">
    <citation type="submission" date="2018-06" db="EMBL/GenBank/DDBJ databases">
        <title>Metagenomic assembly of (sub)arctic Cyanobacteria and their associated microbiome from non-axenic cultures.</title>
        <authorList>
            <person name="Baurain D."/>
        </authorList>
    </citation>
    <scope>NUCLEOTIDE SEQUENCE [LARGE SCALE GENOMIC DNA]</scope>
    <source>
        <strain evidence="2">ULC027bin1</strain>
    </source>
</reference>
<comment type="caution">
    <text evidence="2">The sequence shown here is derived from an EMBL/GenBank/DDBJ whole genome shotgun (WGS) entry which is preliminary data.</text>
</comment>
<protein>
    <submittedName>
        <fullName evidence="2">DUF4440 domain-containing protein</fullName>
    </submittedName>
</protein>
<dbReference type="Proteomes" id="UP000249794">
    <property type="component" value="Unassembled WGS sequence"/>
</dbReference>
<dbReference type="InterPro" id="IPR027843">
    <property type="entry name" value="DUF4440"/>
</dbReference>
<gene>
    <name evidence="2" type="ORF">DCF15_20410</name>
</gene>
<dbReference type="SUPFAM" id="SSF54427">
    <property type="entry name" value="NTF2-like"/>
    <property type="match status" value="1"/>
</dbReference>
<dbReference type="Pfam" id="PF14534">
    <property type="entry name" value="DUF4440"/>
    <property type="match status" value="1"/>
</dbReference>
<dbReference type="EMBL" id="QBMP01000314">
    <property type="protein sequence ID" value="PZO46344.1"/>
    <property type="molecule type" value="Genomic_DNA"/>
</dbReference>
<dbReference type="Gene3D" id="3.10.450.50">
    <property type="match status" value="1"/>
</dbReference>
<evidence type="ECO:0000259" key="1">
    <source>
        <dbReference type="Pfam" id="PF14534"/>
    </source>
</evidence>
<reference evidence="3" key="1">
    <citation type="submission" date="2018-04" db="EMBL/GenBank/DDBJ databases">
        <authorList>
            <person name="Cornet L."/>
        </authorList>
    </citation>
    <scope>NUCLEOTIDE SEQUENCE [LARGE SCALE GENOMIC DNA]</scope>
</reference>
<evidence type="ECO:0000313" key="3">
    <source>
        <dbReference type="Proteomes" id="UP000249794"/>
    </source>
</evidence>